<accession>T1GQJ4</accession>
<reference evidence="1" key="2">
    <citation type="submission" date="2015-06" db="UniProtKB">
        <authorList>
            <consortium name="EnsemblMetazoa"/>
        </authorList>
    </citation>
    <scope>IDENTIFICATION</scope>
</reference>
<organism evidence="1 2">
    <name type="scientific">Megaselia scalaris</name>
    <name type="common">Humpbacked fly</name>
    <name type="synonym">Phora scalaris</name>
    <dbReference type="NCBI Taxonomy" id="36166"/>
    <lineage>
        <taxon>Eukaryota</taxon>
        <taxon>Metazoa</taxon>
        <taxon>Ecdysozoa</taxon>
        <taxon>Arthropoda</taxon>
        <taxon>Hexapoda</taxon>
        <taxon>Insecta</taxon>
        <taxon>Pterygota</taxon>
        <taxon>Neoptera</taxon>
        <taxon>Endopterygota</taxon>
        <taxon>Diptera</taxon>
        <taxon>Brachycera</taxon>
        <taxon>Muscomorpha</taxon>
        <taxon>Platypezoidea</taxon>
        <taxon>Phoridae</taxon>
        <taxon>Megaseliini</taxon>
        <taxon>Megaselia</taxon>
    </lineage>
</organism>
<reference evidence="2" key="1">
    <citation type="submission" date="2013-02" db="EMBL/GenBank/DDBJ databases">
        <authorList>
            <person name="Hughes D."/>
        </authorList>
    </citation>
    <scope>NUCLEOTIDE SEQUENCE</scope>
    <source>
        <strain>Durham</strain>
        <strain evidence="2">NC isolate 2 -- Noor lab</strain>
    </source>
</reference>
<keyword evidence="2" id="KW-1185">Reference proteome</keyword>
<dbReference type="EnsemblMetazoa" id="MESCA005903-RA">
    <property type="protein sequence ID" value="MESCA005903-PA"/>
    <property type="gene ID" value="MESCA005903"/>
</dbReference>
<proteinExistence type="predicted"/>
<name>T1GQJ4_MEGSC</name>
<dbReference type="HOGENOM" id="CLU_3052742_0_0_1"/>
<evidence type="ECO:0000313" key="2">
    <source>
        <dbReference type="Proteomes" id="UP000015102"/>
    </source>
</evidence>
<evidence type="ECO:0000313" key="1">
    <source>
        <dbReference type="EnsemblMetazoa" id="MESCA005903-PA"/>
    </source>
</evidence>
<dbReference type="EMBL" id="CAQQ02033221">
    <property type="status" value="NOT_ANNOTATED_CDS"/>
    <property type="molecule type" value="Genomic_DNA"/>
</dbReference>
<dbReference type="Proteomes" id="UP000015102">
    <property type="component" value="Unassembled WGS sequence"/>
</dbReference>
<dbReference type="EMBL" id="CAQQ02033222">
    <property type="status" value="NOT_ANNOTATED_CDS"/>
    <property type="molecule type" value="Genomic_DNA"/>
</dbReference>
<protein>
    <submittedName>
        <fullName evidence="1">Uncharacterized protein</fullName>
    </submittedName>
</protein>
<dbReference type="AlphaFoldDB" id="T1GQJ4"/>
<sequence>MSMLYERMGSKHRKDSITLFACLSLYDTLQHINVPKDEEFIQNDQRNHLTKPQE</sequence>